<dbReference type="PROSITE" id="PS51375">
    <property type="entry name" value="PPR"/>
    <property type="match status" value="1"/>
</dbReference>
<evidence type="ECO:0000313" key="5">
    <source>
        <dbReference type="Proteomes" id="UP000243975"/>
    </source>
</evidence>
<gene>
    <name evidence="4" type="ORF">Ccrd_006672</name>
</gene>
<dbReference type="AlphaFoldDB" id="A0A103XIH2"/>
<feature type="repeat" description="PPR" evidence="3">
    <location>
        <begin position="132"/>
        <end position="166"/>
    </location>
</feature>
<organism evidence="4 5">
    <name type="scientific">Cynara cardunculus var. scolymus</name>
    <name type="common">Globe artichoke</name>
    <name type="synonym">Cynara scolymus</name>
    <dbReference type="NCBI Taxonomy" id="59895"/>
    <lineage>
        <taxon>Eukaryota</taxon>
        <taxon>Viridiplantae</taxon>
        <taxon>Streptophyta</taxon>
        <taxon>Embryophyta</taxon>
        <taxon>Tracheophyta</taxon>
        <taxon>Spermatophyta</taxon>
        <taxon>Magnoliopsida</taxon>
        <taxon>eudicotyledons</taxon>
        <taxon>Gunneridae</taxon>
        <taxon>Pentapetalae</taxon>
        <taxon>asterids</taxon>
        <taxon>campanulids</taxon>
        <taxon>Asterales</taxon>
        <taxon>Asteraceae</taxon>
        <taxon>Carduoideae</taxon>
        <taxon>Cardueae</taxon>
        <taxon>Carduinae</taxon>
        <taxon>Cynara</taxon>
    </lineage>
</organism>
<protein>
    <submittedName>
        <fullName evidence="4">Pentatricopeptide repeat-containing protein</fullName>
    </submittedName>
</protein>
<dbReference type="OMA" id="MMLRTQR"/>
<evidence type="ECO:0000256" key="1">
    <source>
        <dbReference type="ARBA" id="ARBA00007626"/>
    </source>
</evidence>
<reference evidence="4 5" key="1">
    <citation type="journal article" date="2016" name="Sci. Rep.">
        <title>The genome sequence of the outbreeding globe artichoke constructed de novo incorporating a phase-aware low-pass sequencing strategy of F1 progeny.</title>
        <authorList>
            <person name="Scaglione D."/>
            <person name="Reyes-Chin-Wo S."/>
            <person name="Acquadro A."/>
            <person name="Froenicke L."/>
            <person name="Portis E."/>
            <person name="Beitel C."/>
            <person name="Tirone M."/>
            <person name="Mauro R."/>
            <person name="Lo Monaco A."/>
            <person name="Mauromicale G."/>
            <person name="Faccioli P."/>
            <person name="Cattivelli L."/>
            <person name="Rieseberg L."/>
            <person name="Michelmore R."/>
            <person name="Lanteri S."/>
        </authorList>
    </citation>
    <scope>NUCLEOTIDE SEQUENCE [LARGE SCALE GENOMIC DNA]</scope>
    <source>
        <strain evidence="4">2C</strain>
    </source>
</reference>
<name>A0A103XIH2_CYNCS</name>
<comment type="similarity">
    <text evidence="1">Belongs to the PPR family. P subfamily.</text>
</comment>
<evidence type="ECO:0000256" key="3">
    <source>
        <dbReference type="PROSITE-ProRule" id="PRU00708"/>
    </source>
</evidence>
<accession>A0A103XIH2</accession>
<dbReference type="Pfam" id="PF01535">
    <property type="entry name" value="PPR"/>
    <property type="match status" value="1"/>
</dbReference>
<keyword evidence="2" id="KW-0677">Repeat</keyword>
<dbReference type="EMBL" id="LEKV01005051">
    <property type="protein sequence ID" value="KVH91309.1"/>
    <property type="molecule type" value="Genomic_DNA"/>
</dbReference>
<evidence type="ECO:0000313" key="4">
    <source>
        <dbReference type="EMBL" id="KVH91309.1"/>
    </source>
</evidence>
<dbReference type="Pfam" id="PF13041">
    <property type="entry name" value="PPR_2"/>
    <property type="match status" value="1"/>
</dbReference>
<dbReference type="Gene3D" id="1.25.40.10">
    <property type="entry name" value="Tetratricopeptide repeat domain"/>
    <property type="match status" value="1"/>
</dbReference>
<dbReference type="PANTHER" id="PTHR47941">
    <property type="entry name" value="PENTATRICOPEPTIDE REPEAT-CONTAINING PROTEIN 3, MITOCHONDRIAL"/>
    <property type="match status" value="1"/>
</dbReference>
<dbReference type="Gramene" id="KVH91309">
    <property type="protein sequence ID" value="KVH91309"/>
    <property type="gene ID" value="Ccrd_006672"/>
</dbReference>
<dbReference type="InterPro" id="IPR011990">
    <property type="entry name" value="TPR-like_helical_dom_sf"/>
</dbReference>
<dbReference type="Pfam" id="PF12854">
    <property type="entry name" value="PPR_1"/>
    <property type="match status" value="2"/>
</dbReference>
<dbReference type="InterPro" id="IPR002885">
    <property type="entry name" value="PPR_rpt"/>
</dbReference>
<dbReference type="NCBIfam" id="TIGR00756">
    <property type="entry name" value="PPR"/>
    <property type="match status" value="1"/>
</dbReference>
<evidence type="ECO:0000256" key="2">
    <source>
        <dbReference type="ARBA" id="ARBA00022737"/>
    </source>
</evidence>
<keyword evidence="5" id="KW-1185">Reference proteome</keyword>
<comment type="caution">
    <text evidence="4">The sequence shown here is derived from an EMBL/GenBank/DDBJ whole genome shotgun (WGS) entry which is preliminary data.</text>
</comment>
<dbReference type="Proteomes" id="UP000243975">
    <property type="component" value="Unassembled WGS sequence"/>
</dbReference>
<proteinExistence type="inferred from homology"/>
<sequence length="182" mass="20805">MYAKITKLDDAFQLFDEMTQRKPLPSVIKFNQLLQVVAKLKHYSSLIDLFKKMVSIGVLVDVYTTNTVIMCCCQMYRTSEGFAIVAYGLKRGVVPNVFTFNTILNGLILEDRILEAKRLFKKVIKEQLCDLDVVTYNTMIKGLCKFGNNDTAISLLRMMNERGYKPIVSHMTPSLIVFARTK</sequence>